<comment type="caution">
    <text evidence="2">The sequence shown here is derived from an EMBL/GenBank/DDBJ whole genome shotgun (WGS) entry which is preliminary data.</text>
</comment>
<dbReference type="CDD" id="cd10153">
    <property type="entry name" value="RcnR-FrmR-like_DUF156"/>
    <property type="match status" value="1"/>
</dbReference>
<dbReference type="GO" id="GO:0045892">
    <property type="term" value="P:negative regulation of DNA-templated transcription"/>
    <property type="evidence" value="ECO:0007669"/>
    <property type="project" value="UniProtKB-ARBA"/>
</dbReference>
<dbReference type="Gene3D" id="1.20.58.1000">
    <property type="entry name" value="Metal-sensitive repressor, helix protomer"/>
    <property type="match status" value="1"/>
</dbReference>
<dbReference type="OrthoDB" id="9806052at2"/>
<dbReference type="GO" id="GO:0046872">
    <property type="term" value="F:metal ion binding"/>
    <property type="evidence" value="ECO:0007669"/>
    <property type="project" value="InterPro"/>
</dbReference>
<dbReference type="InterPro" id="IPR038390">
    <property type="entry name" value="Metal_Tscrpt_repr_sf"/>
</dbReference>
<dbReference type="RefSeq" id="WP_130551542.1">
    <property type="nucleotide sequence ID" value="NZ_SHMC01000003.1"/>
</dbReference>
<reference evidence="2 3" key="1">
    <citation type="submission" date="2019-02" db="EMBL/GenBank/DDBJ databases">
        <title>WGS of Pseudoxanthomonas species novum from clinical isolates.</title>
        <authorList>
            <person name="Bernier A.-M."/>
            <person name="Bernard K."/>
            <person name="Vachon A."/>
        </authorList>
    </citation>
    <scope>NUCLEOTIDE SEQUENCE [LARGE SCALE GENOMIC DNA]</scope>
    <source>
        <strain evidence="2 3">NML171200</strain>
    </source>
</reference>
<dbReference type="PANTHER" id="PTHR33677">
    <property type="entry name" value="TRANSCRIPTIONAL REPRESSOR FRMR-RELATED"/>
    <property type="match status" value="1"/>
</dbReference>
<dbReference type="Pfam" id="PF02583">
    <property type="entry name" value="Trns_repr_metal"/>
    <property type="match status" value="1"/>
</dbReference>
<protein>
    <submittedName>
        <fullName evidence="2">Metal/formaldehyde-sensitive transcriptional repressor</fullName>
    </submittedName>
</protein>
<organism evidence="2 3">
    <name type="scientific">Pseudoxanthomonas winnipegensis</name>
    <dbReference type="NCBI Taxonomy" id="2480810"/>
    <lineage>
        <taxon>Bacteria</taxon>
        <taxon>Pseudomonadati</taxon>
        <taxon>Pseudomonadota</taxon>
        <taxon>Gammaproteobacteria</taxon>
        <taxon>Lysobacterales</taxon>
        <taxon>Lysobacteraceae</taxon>
        <taxon>Pseudoxanthomonas</taxon>
    </lineage>
</organism>
<sequence length="90" mass="9768">MSHVIHDAPRLTPRVKRLKGQVAALEKALAGEPECLAVLTQIAAIRGAAQSLLLEVLEGHMQSHVAEEKNPAARRAEVAALNKILRSYLK</sequence>
<evidence type="ECO:0000313" key="3">
    <source>
        <dbReference type="Proteomes" id="UP000292627"/>
    </source>
</evidence>
<dbReference type="EMBL" id="SHMC01000003">
    <property type="protein sequence ID" value="TAA25930.1"/>
    <property type="molecule type" value="Genomic_DNA"/>
</dbReference>
<name>A0A4Q8LBS9_9GAMM</name>
<accession>A0A4Q8LBS9</accession>
<comment type="similarity">
    <text evidence="1">Belongs to the FrmR/RcnR family.</text>
</comment>
<proteinExistence type="inferred from homology"/>
<dbReference type="GO" id="GO:0003677">
    <property type="term" value="F:DNA binding"/>
    <property type="evidence" value="ECO:0007669"/>
    <property type="project" value="InterPro"/>
</dbReference>
<gene>
    <name evidence="2" type="ORF">EA660_10965</name>
</gene>
<dbReference type="InterPro" id="IPR003735">
    <property type="entry name" value="Metal_Tscrpt_repr"/>
</dbReference>
<evidence type="ECO:0000313" key="2">
    <source>
        <dbReference type="EMBL" id="TAA25930.1"/>
    </source>
</evidence>
<dbReference type="AlphaFoldDB" id="A0A4Q8LBS9"/>
<dbReference type="PANTHER" id="PTHR33677:SF5">
    <property type="entry name" value="TRANSCRIPTIONAL REPRESSOR FRMR"/>
    <property type="match status" value="1"/>
</dbReference>
<evidence type="ECO:0000256" key="1">
    <source>
        <dbReference type="ARBA" id="ARBA00005260"/>
    </source>
</evidence>
<dbReference type="Proteomes" id="UP000292627">
    <property type="component" value="Unassembled WGS sequence"/>
</dbReference>